<keyword evidence="1" id="KW-1133">Transmembrane helix</keyword>
<protein>
    <submittedName>
        <fullName evidence="2">Uncharacterized protein</fullName>
    </submittedName>
</protein>
<reference evidence="3" key="1">
    <citation type="submission" date="2013-10" db="EMBL/GenBank/DDBJ databases">
        <title>Genome sequencing of Onchocerca volvulus.</title>
        <authorList>
            <person name="Cotton J."/>
            <person name="Tsai J."/>
            <person name="Stanley E."/>
            <person name="Tracey A."/>
            <person name="Holroyd N."/>
            <person name="Lustigman S."/>
            <person name="Berriman M."/>
        </authorList>
    </citation>
    <scope>NUCLEOTIDE SEQUENCE</scope>
</reference>
<organism evidence="2 3">
    <name type="scientific">Onchocerca volvulus</name>
    <dbReference type="NCBI Taxonomy" id="6282"/>
    <lineage>
        <taxon>Eukaryota</taxon>
        <taxon>Metazoa</taxon>
        <taxon>Ecdysozoa</taxon>
        <taxon>Nematoda</taxon>
        <taxon>Chromadorea</taxon>
        <taxon>Rhabditida</taxon>
        <taxon>Spirurina</taxon>
        <taxon>Spiruromorpha</taxon>
        <taxon>Filarioidea</taxon>
        <taxon>Onchocercidae</taxon>
        <taxon>Onchocerca</taxon>
    </lineage>
</organism>
<dbReference type="AlphaFoldDB" id="A0A8R1XTE3"/>
<keyword evidence="3" id="KW-1185">Reference proteome</keyword>
<proteinExistence type="predicted"/>
<keyword evidence="1" id="KW-0472">Membrane</keyword>
<keyword evidence="1" id="KW-0812">Transmembrane</keyword>
<accession>A0A8R1XTE3</accession>
<evidence type="ECO:0000313" key="2">
    <source>
        <dbReference type="EnsemblMetazoa" id="OVOC4352.1"/>
    </source>
</evidence>
<sequence>MPEIVVQNRNLKKFQYKKLDCAISGKDFAFAVNEKRLHQIAAKASQIIVSMRPIHAYFLLFYCLIAQFVIIASDQDDETLGQKRAMRNALIRFGRSGIRNALVRFGKRMSDMYFLDPENRRAAALHPSRSLAALRVRNIAKIFFQKFNDSAVR</sequence>
<dbReference type="EMBL" id="CMVM020000129">
    <property type="status" value="NOT_ANNOTATED_CDS"/>
    <property type="molecule type" value="Genomic_DNA"/>
</dbReference>
<dbReference type="EnsemblMetazoa" id="OVOC4352.1">
    <property type="protein sequence ID" value="OVOC4352.1"/>
    <property type="gene ID" value="WBGene00241161"/>
</dbReference>
<evidence type="ECO:0000256" key="1">
    <source>
        <dbReference type="SAM" id="Phobius"/>
    </source>
</evidence>
<name>A0A8R1XTE3_ONCVO</name>
<evidence type="ECO:0000313" key="3">
    <source>
        <dbReference type="Proteomes" id="UP000024404"/>
    </source>
</evidence>
<feature type="transmembrane region" description="Helical" evidence="1">
    <location>
        <begin position="54"/>
        <end position="73"/>
    </location>
</feature>
<reference evidence="2" key="2">
    <citation type="submission" date="2022-06" db="UniProtKB">
        <authorList>
            <consortium name="EnsemblMetazoa"/>
        </authorList>
    </citation>
    <scope>IDENTIFICATION</scope>
</reference>
<dbReference type="Proteomes" id="UP000024404">
    <property type="component" value="Unassembled WGS sequence"/>
</dbReference>